<protein>
    <submittedName>
        <fullName evidence="1">Uncharacterized protein</fullName>
    </submittedName>
</protein>
<sequence>MKIQIKNTPGITDYFGVRVVGLANTYDGDRDTVYQHSEVEEIKTSTEPVLNNYTLGDLQFDESNTYWGNLYIFDNSSFLKDCDYTLHLNVRSSGYISAYRVELYHLTQEFYKFFKSLNESQNNKIGNYGMSFVLPSYTNFTNGAGVLGGRLSKI</sequence>
<comment type="caution">
    <text evidence="1">The sequence shown here is derived from an EMBL/GenBank/DDBJ whole genome shotgun (WGS) entry which is preliminary data.</text>
</comment>
<reference evidence="1" key="1">
    <citation type="journal article" date="2022" name="Int. J. Syst. Evol. Microbiol.">
        <title>Prevotella lacticifex sp. nov., isolated from the rumen of cows.</title>
        <authorList>
            <person name="Shinkai T."/>
            <person name="Ikeyama N."/>
            <person name="Kumagai M."/>
            <person name="Ohmori H."/>
            <person name="Sakamoto M."/>
            <person name="Ohkuma M."/>
            <person name="Mitsumori M."/>
        </authorList>
    </citation>
    <scope>NUCLEOTIDE SEQUENCE</scope>
    <source>
        <strain evidence="1">R5076</strain>
    </source>
</reference>
<organism evidence="1 2">
    <name type="scientific">Prevotella lacticifex</name>
    <dbReference type="NCBI Taxonomy" id="2854755"/>
    <lineage>
        <taxon>Bacteria</taxon>
        <taxon>Pseudomonadati</taxon>
        <taxon>Bacteroidota</taxon>
        <taxon>Bacteroidia</taxon>
        <taxon>Bacteroidales</taxon>
        <taxon>Prevotellaceae</taxon>
        <taxon>Prevotella</taxon>
    </lineage>
</organism>
<name>A0A9R1CXK3_9BACT</name>
<dbReference type="InterPro" id="IPR025345">
    <property type="entry name" value="DUF4249"/>
</dbReference>
<dbReference type="GeneID" id="94486918"/>
<accession>A0A9R1CXK3</accession>
<dbReference type="Proteomes" id="UP000825483">
    <property type="component" value="Unassembled WGS sequence"/>
</dbReference>
<evidence type="ECO:0000313" key="1">
    <source>
        <dbReference type="EMBL" id="GJG59541.1"/>
    </source>
</evidence>
<keyword evidence="2" id="KW-1185">Reference proteome</keyword>
<dbReference type="Pfam" id="PF14054">
    <property type="entry name" value="DUF4249"/>
    <property type="match status" value="1"/>
</dbReference>
<proteinExistence type="predicted"/>
<evidence type="ECO:0000313" key="2">
    <source>
        <dbReference type="Proteomes" id="UP000825483"/>
    </source>
</evidence>
<dbReference type="AlphaFoldDB" id="A0A9R1CXK3"/>
<dbReference type="RefSeq" id="WP_223928711.1">
    <property type="nucleotide sequence ID" value="NZ_BPTU01000002.1"/>
</dbReference>
<dbReference type="EMBL" id="BPUB01000002">
    <property type="protein sequence ID" value="GJG59541.1"/>
    <property type="molecule type" value="Genomic_DNA"/>
</dbReference>
<gene>
    <name evidence="1" type="ORF">PRLR5076_23920</name>
</gene>